<dbReference type="InterPro" id="IPR011991">
    <property type="entry name" value="ArsR-like_HTH"/>
</dbReference>
<evidence type="ECO:0000313" key="5">
    <source>
        <dbReference type="EMBL" id="GAN14764.1"/>
    </source>
</evidence>
<evidence type="ECO:0000256" key="2">
    <source>
        <dbReference type="ARBA" id="ARBA00023125"/>
    </source>
</evidence>
<feature type="domain" description="HTH arsR-type" evidence="4">
    <location>
        <begin position="12"/>
        <end position="106"/>
    </location>
</feature>
<dbReference type="GO" id="GO:0003700">
    <property type="term" value="F:DNA-binding transcription factor activity"/>
    <property type="evidence" value="ECO:0007669"/>
    <property type="project" value="InterPro"/>
</dbReference>
<keyword evidence="3" id="KW-0804">Transcription</keyword>
<proteinExistence type="predicted"/>
<dbReference type="PANTHER" id="PTHR43132:SF2">
    <property type="entry name" value="ARSENICAL RESISTANCE OPERON REPRESSOR ARSR-RELATED"/>
    <property type="match status" value="1"/>
</dbReference>
<sequence>MPPSLVKMSPELLEEKAGEAEAFLRSLASRHRLMILCSLLGGELSVTDLGERLGLTQSNLSRHLATLRDEGLVGTRREKTTIFYRITFERVLPILTELYALFCAGDEAESRES</sequence>
<dbReference type="PROSITE" id="PS50987">
    <property type="entry name" value="HTH_ARSR_2"/>
    <property type="match status" value="1"/>
</dbReference>
<evidence type="ECO:0000256" key="3">
    <source>
        <dbReference type="ARBA" id="ARBA00023163"/>
    </source>
</evidence>
<comment type="caution">
    <text evidence="5">The sequence shown here is derived from an EMBL/GenBank/DDBJ whole genome shotgun (WGS) entry which is preliminary data.</text>
</comment>
<dbReference type="GO" id="GO:0003677">
    <property type="term" value="F:DNA binding"/>
    <property type="evidence" value="ECO:0007669"/>
    <property type="project" value="UniProtKB-KW"/>
</dbReference>
<dbReference type="Gene3D" id="1.10.10.10">
    <property type="entry name" value="Winged helix-like DNA-binding domain superfamily/Winged helix DNA-binding domain"/>
    <property type="match status" value="1"/>
</dbReference>
<dbReference type="NCBIfam" id="NF033788">
    <property type="entry name" value="HTH_metalloreg"/>
    <property type="match status" value="1"/>
</dbReference>
<keyword evidence="1" id="KW-0805">Transcription regulation</keyword>
<dbReference type="PRINTS" id="PR00778">
    <property type="entry name" value="HTHARSR"/>
</dbReference>
<dbReference type="SUPFAM" id="SSF46785">
    <property type="entry name" value="Winged helix' DNA-binding domain"/>
    <property type="match status" value="1"/>
</dbReference>
<name>A0A0C9N5M0_SPHPI</name>
<dbReference type="EMBL" id="BBJS01000043">
    <property type="protein sequence ID" value="GAN14764.1"/>
    <property type="molecule type" value="Genomic_DNA"/>
</dbReference>
<evidence type="ECO:0000256" key="1">
    <source>
        <dbReference type="ARBA" id="ARBA00023015"/>
    </source>
</evidence>
<dbReference type="InterPro" id="IPR036388">
    <property type="entry name" value="WH-like_DNA-bd_sf"/>
</dbReference>
<accession>A0A0C9N5M0</accession>
<dbReference type="PANTHER" id="PTHR43132">
    <property type="entry name" value="ARSENICAL RESISTANCE OPERON REPRESSOR ARSR-RELATED"/>
    <property type="match status" value="1"/>
</dbReference>
<keyword evidence="6" id="KW-1185">Reference proteome</keyword>
<protein>
    <submittedName>
        <fullName evidence="5">DNA, contig: SP643</fullName>
    </submittedName>
</protein>
<dbReference type="AlphaFoldDB" id="A0A0C9N5M0"/>
<reference evidence="5 6" key="1">
    <citation type="submission" date="2014-08" db="EMBL/GenBank/DDBJ databases">
        <title>Whole genome shotgun sequence of Sphingomonas paucimobilis NBRC 13935.</title>
        <authorList>
            <person name="Hosoyama A."/>
            <person name="Hashimoto M."/>
            <person name="Hosoyama Y."/>
            <person name="Noguchi M."/>
            <person name="Uohara A."/>
            <person name="Ohji S."/>
            <person name="Katano-Makiyama Y."/>
            <person name="Ichikawa N."/>
            <person name="Kimura A."/>
            <person name="Yamazoe A."/>
            <person name="Fujita N."/>
        </authorList>
    </citation>
    <scope>NUCLEOTIDE SEQUENCE [LARGE SCALE GENOMIC DNA]</scope>
    <source>
        <strain evidence="5 6">NBRC 13935</strain>
    </source>
</reference>
<dbReference type="InterPro" id="IPR036390">
    <property type="entry name" value="WH_DNA-bd_sf"/>
</dbReference>
<evidence type="ECO:0000313" key="6">
    <source>
        <dbReference type="Proteomes" id="UP000032025"/>
    </source>
</evidence>
<dbReference type="InterPro" id="IPR051011">
    <property type="entry name" value="Metal_resp_trans_reg"/>
</dbReference>
<dbReference type="Pfam" id="PF01022">
    <property type="entry name" value="HTH_5"/>
    <property type="match status" value="1"/>
</dbReference>
<organism evidence="5 6">
    <name type="scientific">Sphingomonas paucimobilis NBRC 13935</name>
    <dbReference type="NCBI Taxonomy" id="1219050"/>
    <lineage>
        <taxon>Bacteria</taxon>
        <taxon>Pseudomonadati</taxon>
        <taxon>Pseudomonadota</taxon>
        <taxon>Alphaproteobacteria</taxon>
        <taxon>Sphingomonadales</taxon>
        <taxon>Sphingomonadaceae</taxon>
        <taxon>Sphingomonas</taxon>
    </lineage>
</organism>
<dbReference type="SMART" id="SM00418">
    <property type="entry name" value="HTH_ARSR"/>
    <property type="match status" value="1"/>
</dbReference>
<dbReference type="Proteomes" id="UP000032025">
    <property type="component" value="Unassembled WGS sequence"/>
</dbReference>
<dbReference type="CDD" id="cd00090">
    <property type="entry name" value="HTH_ARSR"/>
    <property type="match status" value="1"/>
</dbReference>
<evidence type="ECO:0000259" key="4">
    <source>
        <dbReference type="PROSITE" id="PS50987"/>
    </source>
</evidence>
<keyword evidence="2" id="KW-0238">DNA-binding</keyword>
<gene>
    <name evidence="5" type="ORF">SP6_43_02630</name>
</gene>
<dbReference type="InterPro" id="IPR001845">
    <property type="entry name" value="HTH_ArsR_DNA-bd_dom"/>
</dbReference>